<reference evidence="2" key="1">
    <citation type="submission" date="2024-08" db="EMBL/GenBank/DDBJ databases">
        <authorList>
            <person name="Chaddad Z."/>
            <person name="Lamrabet M."/>
            <person name="Bouhnik O."/>
            <person name="Alami S."/>
            <person name="Wipf D."/>
            <person name="Courty P.E."/>
            <person name="Missbah El Idrissi M."/>
        </authorList>
    </citation>
    <scope>NUCLEOTIDE SEQUENCE</scope>
    <source>
        <strain evidence="2">LLZ17</strain>
    </source>
</reference>
<dbReference type="EMBL" id="CP165734">
    <property type="protein sequence ID" value="XDV56838.1"/>
    <property type="molecule type" value="Genomic_DNA"/>
</dbReference>
<feature type="compositionally biased region" description="Basic residues" evidence="1">
    <location>
        <begin position="35"/>
        <end position="61"/>
    </location>
</feature>
<dbReference type="InterPro" id="IPR022037">
    <property type="entry name" value="DUF3606"/>
</dbReference>
<evidence type="ECO:0000313" key="2">
    <source>
        <dbReference type="EMBL" id="XDV56838.1"/>
    </source>
</evidence>
<sequence>MAKAKKQTRRGRNQDRARVAGGQDYEVRYEAGKTGRSKAAVKKAVKKVGTSRKKVERRLGR</sequence>
<feature type="region of interest" description="Disordered" evidence="1">
    <location>
        <begin position="1"/>
        <end position="61"/>
    </location>
</feature>
<dbReference type="Pfam" id="PF12244">
    <property type="entry name" value="DUF3606"/>
    <property type="match status" value="1"/>
</dbReference>
<dbReference type="RefSeq" id="WP_369721284.1">
    <property type="nucleotide sequence ID" value="NZ_CP165734.1"/>
</dbReference>
<organism evidence="2">
    <name type="scientific">Bradyrhizobium sp. LLZ17</name>
    <dbReference type="NCBI Taxonomy" id="3239388"/>
    <lineage>
        <taxon>Bacteria</taxon>
        <taxon>Pseudomonadati</taxon>
        <taxon>Pseudomonadota</taxon>
        <taxon>Alphaproteobacteria</taxon>
        <taxon>Hyphomicrobiales</taxon>
        <taxon>Nitrobacteraceae</taxon>
        <taxon>Bradyrhizobium</taxon>
    </lineage>
</organism>
<feature type="compositionally biased region" description="Basic residues" evidence="1">
    <location>
        <begin position="1"/>
        <end position="11"/>
    </location>
</feature>
<name>A0AB39XG30_9BRAD</name>
<evidence type="ECO:0000256" key="1">
    <source>
        <dbReference type="SAM" id="MobiDB-lite"/>
    </source>
</evidence>
<protein>
    <submittedName>
        <fullName evidence="2">DUF3606 domain-containing protein</fullName>
    </submittedName>
</protein>
<proteinExistence type="predicted"/>
<dbReference type="AlphaFoldDB" id="A0AB39XG30"/>
<gene>
    <name evidence="2" type="ORF">AB8Z38_30205</name>
</gene>
<accession>A0AB39XG30</accession>